<protein>
    <recommendedName>
        <fullName evidence="4">Lipoprotein</fullName>
    </recommendedName>
</protein>
<dbReference type="RefSeq" id="WP_191943113.1">
    <property type="nucleotide sequence ID" value="NZ_JACYNP010000001.1"/>
</dbReference>
<evidence type="ECO:0008006" key="4">
    <source>
        <dbReference type="Google" id="ProtNLM"/>
    </source>
</evidence>
<dbReference type="EMBL" id="JACYNP010000001">
    <property type="protein sequence ID" value="MBD8119840.1"/>
    <property type="molecule type" value="Genomic_DNA"/>
</dbReference>
<proteinExistence type="predicted"/>
<gene>
    <name evidence="2" type="ORF">IFT62_01295</name>
</gene>
<dbReference type="Proteomes" id="UP000625247">
    <property type="component" value="Unassembled WGS sequence"/>
</dbReference>
<name>A0ABR9A2J5_9PSED</name>
<accession>A0ABR9A2J5</accession>
<keyword evidence="1" id="KW-0812">Transmembrane</keyword>
<feature type="transmembrane region" description="Helical" evidence="1">
    <location>
        <begin position="27"/>
        <end position="52"/>
    </location>
</feature>
<evidence type="ECO:0000256" key="1">
    <source>
        <dbReference type="SAM" id="Phobius"/>
    </source>
</evidence>
<keyword evidence="1" id="KW-1133">Transmembrane helix</keyword>
<sequence length="145" mass="16110">MEQEVAKWGNILVAGCMSWLAMNDGLLGGVVIVSGVISVVSFCLDVYVKYVILPEVEERLKNCRIVIDAKRCWDNAGFVGRRYRLVAVNLALTSTELMRQKSLVDIKDVASISSHQRRWICIPERVAITSFIAGITALAVLGKLW</sequence>
<organism evidence="2 3">
    <name type="scientific">Pseudomonas lutea</name>
    <dbReference type="NCBI Taxonomy" id="243924"/>
    <lineage>
        <taxon>Bacteria</taxon>
        <taxon>Pseudomonadati</taxon>
        <taxon>Pseudomonadota</taxon>
        <taxon>Gammaproteobacteria</taxon>
        <taxon>Pseudomonadales</taxon>
        <taxon>Pseudomonadaceae</taxon>
        <taxon>Pseudomonas</taxon>
    </lineage>
</organism>
<evidence type="ECO:0000313" key="3">
    <source>
        <dbReference type="Proteomes" id="UP000625247"/>
    </source>
</evidence>
<keyword evidence="1" id="KW-0472">Membrane</keyword>
<reference evidence="2 3" key="1">
    <citation type="journal article" date="2020" name="FEMS Microbiol. Ecol.">
        <title>Temporal dynamics of bacterial communities during seed development and maturation.</title>
        <authorList>
            <person name="Chesneau G."/>
            <person name="Torres-Cortes G."/>
            <person name="Briand M."/>
            <person name="Darrasse A."/>
            <person name="Preveaux A."/>
            <person name="Marais C."/>
            <person name="Jacques M.A."/>
            <person name="Shade A."/>
            <person name="Barret M."/>
        </authorList>
    </citation>
    <scope>NUCLEOTIDE SEQUENCE [LARGE SCALE GENOMIC DNA]</scope>
    <source>
        <strain evidence="2 3">CFBP13723</strain>
    </source>
</reference>
<evidence type="ECO:0000313" key="2">
    <source>
        <dbReference type="EMBL" id="MBD8119840.1"/>
    </source>
</evidence>
<keyword evidence="3" id="KW-1185">Reference proteome</keyword>
<comment type="caution">
    <text evidence="2">The sequence shown here is derived from an EMBL/GenBank/DDBJ whole genome shotgun (WGS) entry which is preliminary data.</text>
</comment>